<protein>
    <submittedName>
        <fullName evidence="1">Uncharacterized protein</fullName>
    </submittedName>
</protein>
<proteinExistence type="predicted"/>
<dbReference type="OrthoDB" id="5654337at2"/>
<gene>
    <name evidence="1" type="ORF">GJ668_03720</name>
</gene>
<accession>A0A6N8E7G4</accession>
<dbReference type="Proteomes" id="UP000434044">
    <property type="component" value="Unassembled WGS sequence"/>
</dbReference>
<sequence>MCLFEFTVREALRAQGETLNHLYPGNPKRANARLNTEMVLATFTEICLIIGALDNTGLQSVTPLTAVQTRILVLSGFW</sequence>
<dbReference type="RefSeq" id="WP_155448781.1">
    <property type="nucleotide sequence ID" value="NZ_WNKT01000005.1"/>
</dbReference>
<keyword evidence="2" id="KW-1185">Reference proteome</keyword>
<evidence type="ECO:0000313" key="2">
    <source>
        <dbReference type="Proteomes" id="UP000434044"/>
    </source>
</evidence>
<evidence type="ECO:0000313" key="1">
    <source>
        <dbReference type="EMBL" id="MTW20202.1"/>
    </source>
</evidence>
<name>A0A6N8E7G4_9GAMM</name>
<organism evidence="1 2">
    <name type="scientific">Allochromatium palmeri</name>
    <dbReference type="NCBI Taxonomy" id="231048"/>
    <lineage>
        <taxon>Bacteria</taxon>
        <taxon>Pseudomonadati</taxon>
        <taxon>Pseudomonadota</taxon>
        <taxon>Gammaproteobacteria</taxon>
        <taxon>Chromatiales</taxon>
        <taxon>Chromatiaceae</taxon>
        <taxon>Allochromatium</taxon>
    </lineage>
</organism>
<dbReference type="EMBL" id="WNKT01000005">
    <property type="protein sequence ID" value="MTW20202.1"/>
    <property type="molecule type" value="Genomic_DNA"/>
</dbReference>
<dbReference type="AlphaFoldDB" id="A0A6N8E7G4"/>
<comment type="caution">
    <text evidence="1">The sequence shown here is derived from an EMBL/GenBank/DDBJ whole genome shotgun (WGS) entry which is preliminary data.</text>
</comment>
<reference evidence="1 2" key="1">
    <citation type="submission" date="2019-11" db="EMBL/GenBank/DDBJ databases">
        <title>Whole-genome sequence of the anaerobic purple sulfur bacterium Allochromatium palmeri DSM 15591.</title>
        <authorList>
            <person name="Kyndt J.A."/>
            <person name="Meyer T.E."/>
        </authorList>
    </citation>
    <scope>NUCLEOTIDE SEQUENCE [LARGE SCALE GENOMIC DNA]</scope>
    <source>
        <strain evidence="1 2">DSM 15591</strain>
    </source>
</reference>